<comment type="caution">
    <text evidence="2">The sequence shown here is derived from an EMBL/GenBank/DDBJ whole genome shotgun (WGS) entry which is preliminary data.</text>
</comment>
<accession>A0A2J8IVM0</accession>
<protein>
    <submittedName>
        <fullName evidence="1">ARMCX4 isoform 5</fullName>
    </submittedName>
    <submittedName>
        <fullName evidence="2">ARMCX4 isoform 8</fullName>
    </submittedName>
</protein>
<evidence type="ECO:0000313" key="1">
    <source>
        <dbReference type="EMBL" id="PNI14563.1"/>
    </source>
</evidence>
<dbReference type="EMBL" id="NBAG03000575">
    <property type="protein sequence ID" value="PNI14563.1"/>
    <property type="molecule type" value="Genomic_DNA"/>
</dbReference>
<reference evidence="2 3" key="1">
    <citation type="submission" date="2017-12" db="EMBL/GenBank/DDBJ databases">
        <title>High-resolution comparative analysis of great ape genomes.</title>
        <authorList>
            <person name="Pollen A."/>
            <person name="Hastie A."/>
            <person name="Hormozdiari F."/>
            <person name="Dougherty M."/>
            <person name="Liu R."/>
            <person name="Chaisson M."/>
            <person name="Hoppe E."/>
            <person name="Hill C."/>
            <person name="Pang A."/>
            <person name="Hillier L."/>
            <person name="Baker C."/>
            <person name="Armstrong J."/>
            <person name="Shendure J."/>
            <person name="Paten B."/>
            <person name="Wilson R."/>
            <person name="Chao H."/>
            <person name="Schneider V."/>
            <person name="Ventura M."/>
            <person name="Kronenberg Z."/>
            <person name="Murali S."/>
            <person name="Gordon D."/>
            <person name="Cantsilieris S."/>
            <person name="Munson K."/>
            <person name="Nelson B."/>
            <person name="Raja A."/>
            <person name="Underwood J."/>
            <person name="Diekhans M."/>
            <person name="Fiddes I."/>
            <person name="Haussler D."/>
            <person name="Eichler E."/>
        </authorList>
    </citation>
    <scope>NUCLEOTIDE SEQUENCE [LARGE SCALE GENOMIC DNA]</scope>
    <source>
        <strain evidence="2">Yerkes chimp pedigree #C0471</strain>
        <tissue evidence="2">Blood</tissue>
    </source>
</reference>
<dbReference type="EMBL" id="NBAG03000575">
    <property type="protein sequence ID" value="PNI14566.1"/>
    <property type="molecule type" value="Genomic_DNA"/>
</dbReference>
<gene>
    <name evidence="2" type="ORF">CK820_G0052805</name>
</gene>
<evidence type="ECO:0000313" key="2">
    <source>
        <dbReference type="EMBL" id="PNI14566.1"/>
    </source>
</evidence>
<sequence length="51" mass="5894">MSAAGLKITGRKETKRRLLLIGIDWVYCQEKQEERRELPRIITGVDPKSIP</sequence>
<organism evidence="2 3">
    <name type="scientific">Pan troglodytes</name>
    <name type="common">Chimpanzee</name>
    <dbReference type="NCBI Taxonomy" id="9598"/>
    <lineage>
        <taxon>Eukaryota</taxon>
        <taxon>Metazoa</taxon>
        <taxon>Chordata</taxon>
        <taxon>Craniata</taxon>
        <taxon>Vertebrata</taxon>
        <taxon>Euteleostomi</taxon>
        <taxon>Mammalia</taxon>
        <taxon>Eutheria</taxon>
        <taxon>Euarchontoglires</taxon>
        <taxon>Primates</taxon>
        <taxon>Haplorrhini</taxon>
        <taxon>Catarrhini</taxon>
        <taxon>Hominidae</taxon>
        <taxon>Pan</taxon>
    </lineage>
</organism>
<proteinExistence type="predicted"/>
<name>A0A2J8IVM0_PANTR</name>
<evidence type="ECO:0000313" key="3">
    <source>
        <dbReference type="Proteomes" id="UP000236370"/>
    </source>
</evidence>
<dbReference type="AlphaFoldDB" id="A0A2J8IVM0"/>
<dbReference type="Proteomes" id="UP000236370">
    <property type="component" value="Unassembled WGS sequence"/>
</dbReference>